<dbReference type="GeneID" id="78507713"/>
<gene>
    <name evidence="2" type="ORF">SAMEA4364220_01721</name>
</gene>
<organism evidence="2 3">
    <name type="scientific">Megamonas hypermegale</name>
    <dbReference type="NCBI Taxonomy" id="158847"/>
    <lineage>
        <taxon>Bacteria</taxon>
        <taxon>Bacillati</taxon>
        <taxon>Bacillota</taxon>
        <taxon>Negativicutes</taxon>
        <taxon>Selenomonadales</taxon>
        <taxon>Selenomonadaceae</taxon>
        <taxon>Megamonas</taxon>
    </lineage>
</organism>
<accession>A0A239U2K2</accession>
<feature type="chain" id="PRO_5011250451" evidence="1">
    <location>
        <begin position="21"/>
        <end position="311"/>
    </location>
</feature>
<sequence>MKKFLIIFSLLLLPINIAFANSATEHGTDDIYEDLLHNRYYLAWYMDIDDILSKYDLQLKSSEGSVSVYTLSLAQDEPSLTFYFDEDKLYTVSLYFNKQVNLQKQQYDNFSKYYVIKNGLNKILPLSTVIISQDGNTLTWQNQKPPQTVSSATLPKSNPPYHYIYNDILNNAFPLTWGDDLTKINEIYNLKYSGYGGKYYKSYVLPVTEKYSPDEPFIILYIYNDKLYKIGLFFDKKTNSIKQQYDNFTKYYLIQRGFTKNFGEPTAVTNDGKLTVWQDTAVDESSVQDIVDGVPAFYEKYFNYLYETHQI</sequence>
<evidence type="ECO:0000313" key="2">
    <source>
        <dbReference type="EMBL" id="SNV03193.1"/>
    </source>
</evidence>
<dbReference type="AlphaFoldDB" id="A0A239U2K2"/>
<reference evidence="2 3" key="1">
    <citation type="submission" date="2017-06" db="EMBL/GenBank/DDBJ databases">
        <authorList>
            <consortium name="Pathogen Informatics"/>
        </authorList>
    </citation>
    <scope>NUCLEOTIDE SEQUENCE [LARGE SCALE GENOMIC DNA]</scope>
    <source>
        <strain evidence="2 3">NCTC10570</strain>
    </source>
</reference>
<name>A0A239U2K2_9FIRM</name>
<keyword evidence="3" id="KW-1185">Reference proteome</keyword>
<proteinExistence type="predicted"/>
<dbReference type="EMBL" id="LT906446">
    <property type="protein sequence ID" value="SNV03193.1"/>
    <property type="molecule type" value="Genomic_DNA"/>
</dbReference>
<feature type="signal peptide" evidence="1">
    <location>
        <begin position="1"/>
        <end position="20"/>
    </location>
</feature>
<keyword evidence="1" id="KW-0732">Signal</keyword>
<evidence type="ECO:0000313" key="3">
    <source>
        <dbReference type="Proteomes" id="UP000215383"/>
    </source>
</evidence>
<evidence type="ECO:0000256" key="1">
    <source>
        <dbReference type="SAM" id="SignalP"/>
    </source>
</evidence>
<protein>
    <submittedName>
        <fullName evidence="2">Uncharacterized protein</fullName>
    </submittedName>
</protein>
<dbReference type="Proteomes" id="UP000215383">
    <property type="component" value="Chromosome 1"/>
</dbReference>
<dbReference type="RefSeq" id="WP_027890676.1">
    <property type="nucleotide sequence ID" value="NZ_JACJLZ010000013.1"/>
</dbReference>